<reference evidence="1" key="1">
    <citation type="journal article" date="2014" name="Front. Microbiol.">
        <title>High frequency of phylogenetically diverse reductive dehalogenase-homologous genes in deep subseafloor sedimentary metagenomes.</title>
        <authorList>
            <person name="Kawai M."/>
            <person name="Futagami T."/>
            <person name="Toyoda A."/>
            <person name="Takaki Y."/>
            <person name="Nishi S."/>
            <person name="Hori S."/>
            <person name="Arai W."/>
            <person name="Tsubouchi T."/>
            <person name="Morono Y."/>
            <person name="Uchiyama I."/>
            <person name="Ito T."/>
            <person name="Fujiyama A."/>
            <person name="Inagaki F."/>
            <person name="Takami H."/>
        </authorList>
    </citation>
    <scope>NUCLEOTIDE SEQUENCE</scope>
    <source>
        <strain evidence="1">Expedition CK06-06</strain>
    </source>
</reference>
<comment type="caution">
    <text evidence="1">The sequence shown here is derived from an EMBL/GenBank/DDBJ whole genome shotgun (WGS) entry which is preliminary data.</text>
</comment>
<dbReference type="AlphaFoldDB" id="X1MTT0"/>
<name>X1MTT0_9ZZZZ</name>
<evidence type="ECO:0000313" key="1">
    <source>
        <dbReference type="EMBL" id="GAI09804.1"/>
    </source>
</evidence>
<feature type="non-terminal residue" evidence="1">
    <location>
        <position position="53"/>
    </location>
</feature>
<protein>
    <submittedName>
        <fullName evidence="1">Uncharacterized protein</fullName>
    </submittedName>
</protein>
<accession>X1MTT0</accession>
<sequence length="53" mass="5821">MGPEVILIDPSVSTSLTLKEVLIQKGISKEEGKSKENYYTTGLPEKVKKTAKI</sequence>
<dbReference type="EMBL" id="BARV01003644">
    <property type="protein sequence ID" value="GAI09804.1"/>
    <property type="molecule type" value="Genomic_DNA"/>
</dbReference>
<organism evidence="1">
    <name type="scientific">marine sediment metagenome</name>
    <dbReference type="NCBI Taxonomy" id="412755"/>
    <lineage>
        <taxon>unclassified sequences</taxon>
        <taxon>metagenomes</taxon>
        <taxon>ecological metagenomes</taxon>
    </lineage>
</organism>
<proteinExistence type="predicted"/>
<gene>
    <name evidence="1" type="ORF">S06H3_08587</name>
</gene>